<sequence length="381" mass="42882">MRGFQYNRSFPDHISSAAASCSGHLCSGNGKQPEVERAAQDNKEVVLYLWKTEASEKADPSQDTKSDCGTGVLPTDLIWHSRGADRHRILHAPPHLQAFWVAKTNTVVKCFLDEEHSKTHKEGAGLTRGTPQASHACPELMVMSSRISALPHPTKIKVTECHLEVPVSSVVEIFRPFRYKVANGIHFIIHRQVQYAIITSQCPLNIINLHWKDEAVHKLDTIKKVGGILCSLLITFYKFNKVYCIRLKHVGFMQEQRDIQQQMLGVRTEEGFRCHKPYPGLMQISRHTSTSTSTWEHVLLHPSTWRDVGSSVPAAASSSSAATDKTKCQPRGKQTTGEEVMWRKGKRKTEEVEGTGGLGTMRFERDFYEGTYKHNTICFAL</sequence>
<evidence type="ECO:0000256" key="1">
    <source>
        <dbReference type="SAM" id="MobiDB-lite"/>
    </source>
</evidence>
<protein>
    <submittedName>
        <fullName evidence="2">Uncharacterized protein</fullName>
    </submittedName>
</protein>
<reference evidence="3" key="1">
    <citation type="journal article" date="2013" name="Nat. Genet.">
        <title>The duck genome and transcriptome provide insight into an avian influenza virus reservoir species.</title>
        <authorList>
            <person name="Huang Y."/>
            <person name="Li Y."/>
            <person name="Burt D.W."/>
            <person name="Chen H."/>
            <person name="Zhang Y."/>
            <person name="Qian W."/>
            <person name="Kim H."/>
            <person name="Gan S."/>
            <person name="Zhao Y."/>
            <person name="Li J."/>
            <person name="Yi K."/>
            <person name="Feng H."/>
            <person name="Zhu P."/>
            <person name="Li B."/>
            <person name="Liu Q."/>
            <person name="Fairley S."/>
            <person name="Magor K.E."/>
            <person name="Du Z."/>
            <person name="Hu X."/>
            <person name="Goodman L."/>
            <person name="Tafer H."/>
            <person name="Vignal A."/>
            <person name="Lee T."/>
            <person name="Kim K.W."/>
            <person name="Sheng Z."/>
            <person name="An Y."/>
            <person name="Searle S."/>
            <person name="Herrero J."/>
            <person name="Groenen M.A."/>
            <person name="Crooijmans R.P."/>
            <person name="Faraut T."/>
            <person name="Cai Q."/>
            <person name="Webster R.G."/>
            <person name="Aldridge J.R."/>
            <person name="Warren W.C."/>
            <person name="Bartschat S."/>
            <person name="Kehr S."/>
            <person name="Marz M."/>
            <person name="Stadler P.F."/>
            <person name="Smith J."/>
            <person name="Kraus R.H."/>
            <person name="Zhao Y."/>
            <person name="Ren L."/>
            <person name="Fei J."/>
            <person name="Morisson M."/>
            <person name="Kaiser P."/>
            <person name="Griffin D.K."/>
            <person name="Rao M."/>
            <person name="Pitel F."/>
            <person name="Wang J."/>
            <person name="Li N."/>
        </authorList>
    </citation>
    <scope>NUCLEOTIDE SEQUENCE [LARGE SCALE GENOMIC DNA]</scope>
</reference>
<dbReference type="Proteomes" id="UP000296049">
    <property type="component" value="Unassembled WGS sequence"/>
</dbReference>
<evidence type="ECO:0000313" key="2">
    <source>
        <dbReference type="EMBL" id="EOB03571.1"/>
    </source>
</evidence>
<gene>
    <name evidence="2" type="ORF">Anapl_02228</name>
</gene>
<dbReference type="AlphaFoldDB" id="R0K0W1"/>
<organism evidence="2 3">
    <name type="scientific">Anas platyrhynchos</name>
    <name type="common">Mallard</name>
    <name type="synonym">Anas boschas</name>
    <dbReference type="NCBI Taxonomy" id="8839"/>
    <lineage>
        <taxon>Eukaryota</taxon>
        <taxon>Metazoa</taxon>
        <taxon>Chordata</taxon>
        <taxon>Craniata</taxon>
        <taxon>Vertebrata</taxon>
        <taxon>Euteleostomi</taxon>
        <taxon>Archelosauria</taxon>
        <taxon>Archosauria</taxon>
        <taxon>Dinosauria</taxon>
        <taxon>Saurischia</taxon>
        <taxon>Theropoda</taxon>
        <taxon>Coelurosauria</taxon>
        <taxon>Aves</taxon>
        <taxon>Neognathae</taxon>
        <taxon>Galloanserae</taxon>
        <taxon>Anseriformes</taxon>
        <taxon>Anatidae</taxon>
        <taxon>Anatinae</taxon>
        <taxon>Anas</taxon>
    </lineage>
</organism>
<keyword evidence="3" id="KW-1185">Reference proteome</keyword>
<evidence type="ECO:0000313" key="3">
    <source>
        <dbReference type="Proteomes" id="UP000296049"/>
    </source>
</evidence>
<name>R0K0W1_ANAPL</name>
<accession>R0K0W1</accession>
<feature type="region of interest" description="Disordered" evidence="1">
    <location>
        <begin position="315"/>
        <end position="337"/>
    </location>
</feature>
<dbReference type="EMBL" id="KB742848">
    <property type="protein sequence ID" value="EOB03571.1"/>
    <property type="molecule type" value="Genomic_DNA"/>
</dbReference>
<proteinExistence type="predicted"/>